<protein>
    <submittedName>
        <fullName evidence="2">Uncharacterized protein</fullName>
    </submittedName>
</protein>
<dbReference type="EMBL" id="MT143378">
    <property type="protein sequence ID" value="QJA96191.1"/>
    <property type="molecule type" value="Genomic_DNA"/>
</dbReference>
<organism evidence="2">
    <name type="scientific">viral metagenome</name>
    <dbReference type="NCBI Taxonomy" id="1070528"/>
    <lineage>
        <taxon>unclassified sequences</taxon>
        <taxon>metagenomes</taxon>
        <taxon>organismal metagenomes</taxon>
    </lineage>
</organism>
<evidence type="ECO:0000313" key="2">
    <source>
        <dbReference type="EMBL" id="QJA96191.1"/>
    </source>
</evidence>
<gene>
    <name evidence="2" type="ORF">MM415B04900_0006</name>
</gene>
<reference evidence="2" key="1">
    <citation type="submission" date="2020-03" db="EMBL/GenBank/DDBJ databases">
        <title>The deep terrestrial virosphere.</title>
        <authorList>
            <person name="Holmfeldt K."/>
            <person name="Nilsson E."/>
            <person name="Simone D."/>
            <person name="Lopez-Fernandez M."/>
            <person name="Wu X."/>
            <person name="de Brujin I."/>
            <person name="Lundin D."/>
            <person name="Andersson A."/>
            <person name="Bertilsson S."/>
            <person name="Dopson M."/>
        </authorList>
    </citation>
    <scope>NUCLEOTIDE SEQUENCE</scope>
    <source>
        <strain evidence="2">MM415B04900</strain>
    </source>
</reference>
<name>A0A6M3LT71_9ZZZZ</name>
<accession>A0A6M3LT71</accession>
<proteinExistence type="predicted"/>
<feature type="region of interest" description="Disordered" evidence="1">
    <location>
        <begin position="1"/>
        <end position="28"/>
    </location>
</feature>
<sequence length="67" mass="8337">MERVDDLWWEGTYAPPPEPELPSRPDPRWGSRVEWSDWGRTSPPRRRWWQRRRRVEEVRELTTGMYL</sequence>
<evidence type="ECO:0000256" key="1">
    <source>
        <dbReference type="SAM" id="MobiDB-lite"/>
    </source>
</evidence>
<dbReference type="AlphaFoldDB" id="A0A6M3LT71"/>